<keyword evidence="3" id="KW-1015">Disulfide bond</keyword>
<dbReference type="EMBL" id="CACRXK020008903">
    <property type="protein sequence ID" value="CAB4015940.1"/>
    <property type="molecule type" value="Genomic_DNA"/>
</dbReference>
<dbReference type="Gene3D" id="2.60.120.830">
    <property type="match status" value="1"/>
</dbReference>
<dbReference type="GO" id="GO:0031012">
    <property type="term" value="C:extracellular matrix"/>
    <property type="evidence" value="ECO:0007669"/>
    <property type="project" value="TreeGrafter"/>
</dbReference>
<sequence>WCIKGVCVDDGSPLIDGNWGAWSNYSGCTKQCDIGVAYQLRTCDNPSPQNGGEDCEGSFRGNYKTCNTQECPENSVSFRQMQCSAKGEYSEYIVSSDPCSLVCRSGSKIFWLGTTTDGTRCSNKKEDLSVCIEGHCKEVGCDYSLGTGRRFDRCKVCGGDGSSCALNVVNYTKPHRGYGYDKADVMVTLPVHSTNVVAVQKAAGYNLIGIQTTEGEYLILHHTWSKTIEAAGTTITYIHEDNRYPDRIYIPGPTQYELNLVFIYLYERNQGVDISYYAPTGVVTPTEIDVEWIVSDWSACSRSCAG</sequence>
<reference evidence="6" key="1">
    <citation type="submission" date="2020-04" db="EMBL/GenBank/DDBJ databases">
        <authorList>
            <person name="Alioto T."/>
            <person name="Alioto T."/>
            <person name="Gomez Garrido J."/>
        </authorList>
    </citation>
    <scope>NUCLEOTIDE SEQUENCE</scope>
    <source>
        <strain evidence="6">A484AB</strain>
    </source>
</reference>
<dbReference type="InterPro" id="IPR013273">
    <property type="entry name" value="ADAMTS/ADAMTS-like"/>
</dbReference>
<evidence type="ECO:0000259" key="5">
    <source>
        <dbReference type="Pfam" id="PF19236"/>
    </source>
</evidence>
<dbReference type="AlphaFoldDB" id="A0A6S7IHQ0"/>
<dbReference type="InterPro" id="IPR050439">
    <property type="entry name" value="ADAMTS_ADAMTS-like"/>
</dbReference>
<evidence type="ECO:0000256" key="1">
    <source>
        <dbReference type="ARBA" id="ARBA00004613"/>
    </source>
</evidence>
<dbReference type="Pfam" id="PF05986">
    <property type="entry name" value="ADAMTS_spacer1"/>
    <property type="match status" value="1"/>
</dbReference>
<dbReference type="PANTHER" id="PTHR13723">
    <property type="entry name" value="ADAMTS A DISINTEGRIN AND METALLOPROTEASE WITH THROMBOSPONDIN MOTIFS PROTEASE"/>
    <property type="match status" value="1"/>
</dbReference>
<dbReference type="GO" id="GO:0030198">
    <property type="term" value="P:extracellular matrix organization"/>
    <property type="evidence" value="ECO:0007669"/>
    <property type="project" value="InterPro"/>
</dbReference>
<dbReference type="GO" id="GO:0006508">
    <property type="term" value="P:proteolysis"/>
    <property type="evidence" value="ECO:0007669"/>
    <property type="project" value="TreeGrafter"/>
</dbReference>
<dbReference type="InterPro" id="IPR000884">
    <property type="entry name" value="TSP1_rpt"/>
</dbReference>
<proteinExistence type="predicted"/>
<keyword evidence="7" id="KW-1185">Reference proteome</keyword>
<evidence type="ECO:0000313" key="7">
    <source>
        <dbReference type="Proteomes" id="UP001152795"/>
    </source>
</evidence>
<comment type="caution">
    <text evidence="6">The sequence shown here is derived from an EMBL/GenBank/DDBJ whole genome shotgun (WGS) entry which is preliminary data.</text>
</comment>
<dbReference type="OrthoDB" id="5855429at2759"/>
<keyword evidence="2" id="KW-0964">Secreted</keyword>
<protein>
    <submittedName>
        <fullName evidence="6">A disintegrin and metallo ase with thrombospondin motifs 6</fullName>
    </submittedName>
</protein>
<dbReference type="SMART" id="SM00209">
    <property type="entry name" value="TSP1"/>
    <property type="match status" value="1"/>
</dbReference>
<evidence type="ECO:0000256" key="3">
    <source>
        <dbReference type="ARBA" id="ARBA00023157"/>
    </source>
</evidence>
<dbReference type="InterPro" id="IPR036383">
    <property type="entry name" value="TSP1_rpt_sf"/>
</dbReference>
<feature type="non-terminal residue" evidence="6">
    <location>
        <position position="306"/>
    </location>
</feature>
<name>A0A6S7IHQ0_PARCT</name>
<gene>
    <name evidence="6" type="ORF">PACLA_8A089536</name>
</gene>
<dbReference type="InterPro" id="IPR045371">
    <property type="entry name" value="ADAMTS_CR_3"/>
</dbReference>
<dbReference type="FunFam" id="2.20.100.10:FF:000001">
    <property type="entry name" value="semaphorin-5A isoform X1"/>
    <property type="match status" value="1"/>
</dbReference>
<feature type="domain" description="ADAMTS/ADAMTS-like Spacer 1" evidence="4">
    <location>
        <begin position="177"/>
        <end position="276"/>
    </location>
</feature>
<dbReference type="SUPFAM" id="SSF82895">
    <property type="entry name" value="TSP-1 type 1 repeat"/>
    <property type="match status" value="1"/>
</dbReference>
<accession>A0A6S7IHQ0</accession>
<evidence type="ECO:0000313" key="6">
    <source>
        <dbReference type="EMBL" id="CAB4015940.1"/>
    </source>
</evidence>
<feature type="non-terminal residue" evidence="6">
    <location>
        <position position="1"/>
    </location>
</feature>
<dbReference type="GO" id="GO:0004222">
    <property type="term" value="F:metalloendopeptidase activity"/>
    <property type="evidence" value="ECO:0007669"/>
    <property type="project" value="TreeGrafter"/>
</dbReference>
<dbReference type="GO" id="GO:0005576">
    <property type="term" value="C:extracellular region"/>
    <property type="evidence" value="ECO:0007669"/>
    <property type="project" value="UniProtKB-SubCell"/>
</dbReference>
<organism evidence="6 7">
    <name type="scientific">Paramuricea clavata</name>
    <name type="common">Red gorgonian</name>
    <name type="synonym">Violescent sea-whip</name>
    <dbReference type="NCBI Taxonomy" id="317549"/>
    <lineage>
        <taxon>Eukaryota</taxon>
        <taxon>Metazoa</taxon>
        <taxon>Cnidaria</taxon>
        <taxon>Anthozoa</taxon>
        <taxon>Octocorallia</taxon>
        <taxon>Malacalcyonacea</taxon>
        <taxon>Plexauridae</taxon>
        <taxon>Paramuricea</taxon>
    </lineage>
</organism>
<dbReference type="PANTHER" id="PTHR13723:SF200">
    <property type="entry name" value="ADAM METALLOPEPTIDASE WITH THROMBOSPONDIN TYPE 1 MOTIF B, ISOFORM B"/>
    <property type="match status" value="1"/>
</dbReference>
<dbReference type="Pfam" id="PF19236">
    <property type="entry name" value="ADAMTS_CR_3"/>
    <property type="match status" value="1"/>
</dbReference>
<evidence type="ECO:0000256" key="2">
    <source>
        <dbReference type="ARBA" id="ARBA00022525"/>
    </source>
</evidence>
<comment type="subcellular location">
    <subcellularLocation>
        <location evidence="1">Secreted</location>
    </subcellularLocation>
</comment>
<evidence type="ECO:0000259" key="4">
    <source>
        <dbReference type="Pfam" id="PF05986"/>
    </source>
</evidence>
<dbReference type="Gene3D" id="2.20.100.10">
    <property type="entry name" value="Thrombospondin type-1 (TSP1) repeat"/>
    <property type="match status" value="1"/>
</dbReference>
<dbReference type="PROSITE" id="PS50092">
    <property type="entry name" value="TSP1"/>
    <property type="match status" value="1"/>
</dbReference>
<feature type="domain" description="ADAMTS/ADAMTS-like cysteine-rich" evidence="5">
    <location>
        <begin position="99"/>
        <end position="164"/>
    </location>
</feature>
<dbReference type="PRINTS" id="PR01857">
    <property type="entry name" value="ADAMTSFAMILY"/>
</dbReference>
<dbReference type="Proteomes" id="UP001152795">
    <property type="component" value="Unassembled WGS sequence"/>
</dbReference>
<dbReference type="InterPro" id="IPR010294">
    <property type="entry name" value="ADAMTS_spacer1"/>
</dbReference>